<evidence type="ECO:0000256" key="1">
    <source>
        <dbReference type="SAM" id="Phobius"/>
    </source>
</evidence>
<dbReference type="Proteomes" id="UP000013785">
    <property type="component" value="Unassembled WGS sequence"/>
</dbReference>
<evidence type="ECO:0000313" key="3">
    <source>
        <dbReference type="Proteomes" id="UP000013785"/>
    </source>
</evidence>
<dbReference type="PATRIC" id="fig|1158610.3.peg.2716"/>
<feature type="transmembrane region" description="Helical" evidence="1">
    <location>
        <begin position="75"/>
        <end position="96"/>
    </location>
</feature>
<keyword evidence="3" id="KW-1185">Reference proteome</keyword>
<evidence type="ECO:0000313" key="2">
    <source>
        <dbReference type="EMBL" id="EOL42382.1"/>
    </source>
</evidence>
<protein>
    <recommendedName>
        <fullName evidence="4">DUF624 domain-containing protein</fullName>
    </recommendedName>
</protein>
<feature type="transmembrane region" description="Helical" evidence="1">
    <location>
        <begin position="140"/>
        <end position="164"/>
    </location>
</feature>
<name>R3W416_9ENTE</name>
<feature type="transmembrane region" description="Helical" evidence="1">
    <location>
        <begin position="102"/>
        <end position="119"/>
    </location>
</feature>
<sequence>MRQLFQIDHPIFQRLALFVDFFLLNCLVLVTSLPIITIGACRIALNQTIIEYLAKKEPSLLRAYLSHLKKGSCGVQLSLIFSLLLFLQGMSLFFSYSIGLSSWLRLFILLGIIVSFTWNESANYYFSNNSDSFFKGLQASFFLIFSHKIFILFAVLKCILFLFILHPSGFISIIYVSTFGGISLLAYIKNKLLFLFFKCRE</sequence>
<dbReference type="HOGENOM" id="CLU_1358696_0_0_9"/>
<feature type="transmembrane region" description="Helical" evidence="1">
    <location>
        <begin position="170"/>
        <end position="188"/>
    </location>
</feature>
<dbReference type="AlphaFoldDB" id="R3W416"/>
<proteinExistence type="predicted"/>
<keyword evidence="1" id="KW-0472">Membrane</keyword>
<comment type="caution">
    <text evidence="2">The sequence shown here is derived from an EMBL/GenBank/DDBJ whole genome shotgun (WGS) entry which is preliminary data.</text>
</comment>
<keyword evidence="1" id="KW-1133">Transmembrane helix</keyword>
<gene>
    <name evidence="2" type="ORF">UC3_02734</name>
</gene>
<reference evidence="2 3" key="1">
    <citation type="submission" date="2013-02" db="EMBL/GenBank/DDBJ databases">
        <title>The Genome Sequence of Enterococcus phoeniculicola BAA-412.</title>
        <authorList>
            <consortium name="The Broad Institute Genome Sequencing Platform"/>
            <consortium name="The Broad Institute Genome Sequencing Center for Infectious Disease"/>
            <person name="Earl A.M."/>
            <person name="Gilmore M.S."/>
            <person name="Lebreton F."/>
            <person name="Walker B."/>
            <person name="Young S.K."/>
            <person name="Zeng Q."/>
            <person name="Gargeya S."/>
            <person name="Fitzgerald M."/>
            <person name="Haas B."/>
            <person name="Abouelleil A."/>
            <person name="Alvarado L."/>
            <person name="Arachchi H.M."/>
            <person name="Berlin A.M."/>
            <person name="Chapman S.B."/>
            <person name="Dewar J."/>
            <person name="Goldberg J."/>
            <person name="Griggs A."/>
            <person name="Gujja S."/>
            <person name="Hansen M."/>
            <person name="Howarth C."/>
            <person name="Imamovic A."/>
            <person name="Larimer J."/>
            <person name="McCowan C."/>
            <person name="Murphy C."/>
            <person name="Neiman D."/>
            <person name="Pearson M."/>
            <person name="Priest M."/>
            <person name="Roberts A."/>
            <person name="Saif S."/>
            <person name="Shea T."/>
            <person name="Sisk P."/>
            <person name="Sykes S."/>
            <person name="Wortman J."/>
            <person name="Nusbaum C."/>
            <person name="Birren B."/>
        </authorList>
    </citation>
    <scope>NUCLEOTIDE SEQUENCE [LARGE SCALE GENOMIC DNA]</scope>
    <source>
        <strain evidence="2 3">ATCC BAA-412</strain>
    </source>
</reference>
<dbReference type="EMBL" id="AJAT01000017">
    <property type="protein sequence ID" value="EOL42382.1"/>
    <property type="molecule type" value="Genomic_DNA"/>
</dbReference>
<accession>R3W416</accession>
<organism evidence="2 3">
    <name type="scientific">Enterococcus phoeniculicola ATCC BAA-412</name>
    <dbReference type="NCBI Taxonomy" id="1158610"/>
    <lineage>
        <taxon>Bacteria</taxon>
        <taxon>Bacillati</taxon>
        <taxon>Bacillota</taxon>
        <taxon>Bacilli</taxon>
        <taxon>Lactobacillales</taxon>
        <taxon>Enterococcaceae</taxon>
        <taxon>Enterococcus</taxon>
    </lineage>
</organism>
<evidence type="ECO:0008006" key="4">
    <source>
        <dbReference type="Google" id="ProtNLM"/>
    </source>
</evidence>
<dbReference type="STRING" id="154621.RV11_GL001931"/>
<keyword evidence="1" id="KW-0812">Transmembrane</keyword>